<dbReference type="PANTHER" id="PTHR21266:SF59">
    <property type="entry name" value="BLR4922 PROTEIN"/>
    <property type="match status" value="1"/>
</dbReference>
<evidence type="ECO:0000256" key="3">
    <source>
        <dbReference type="ARBA" id="ARBA00023002"/>
    </source>
</evidence>
<proteinExistence type="predicted"/>
<dbReference type="Gene3D" id="3.90.380.10">
    <property type="entry name" value="Naphthalene 1,2-dioxygenase Alpha Subunit, Chain A, domain 1"/>
    <property type="match status" value="1"/>
</dbReference>
<name>A0A0B5DQF4_9RHOB</name>
<dbReference type="PROSITE" id="PS51296">
    <property type="entry name" value="RIESKE"/>
    <property type="match status" value="1"/>
</dbReference>
<dbReference type="AlphaFoldDB" id="A0A0B5DQF4"/>
<dbReference type="KEGG" id="cid:P73_1053"/>
<keyword evidence="8" id="KW-1185">Reference proteome</keyword>
<dbReference type="HOGENOM" id="CLU_039484_2_1_5"/>
<dbReference type="InterPro" id="IPR017941">
    <property type="entry name" value="Rieske_2Fe-2S"/>
</dbReference>
<keyword evidence="3" id="KW-0560">Oxidoreductase</keyword>
<dbReference type="EMBL" id="CP004393">
    <property type="protein sequence ID" value="AJE45768.1"/>
    <property type="molecule type" value="Genomic_DNA"/>
</dbReference>
<evidence type="ECO:0000256" key="4">
    <source>
        <dbReference type="ARBA" id="ARBA00023004"/>
    </source>
</evidence>
<sequence length="427" mass="47901">MISEEQNEYLCRTGPGTPMGNLFRRYWIPALLSEELPAPDCPPVRVQLLSERLIAFRDTDGKIGLMDEFCAHRGVSLWFGRNEEGGLRCPYHGWKYDVTGQCVEVPSEPVSSGFCQKIRLKAYPCVETGGVIWTYMGPSEHKPAPPTFEWVHVRPEQRYLSKRWQESNYLQAMEGGIDSSHVSFLHSGDLNRDPLHKGTDGAKYARSTSTTFDIHESGGGLLIGARRQADPGYHYWRITQWMLPWYTLIPPYKGNALNGHAWVPMDDNNCMAWTMTFHPTRDLTEAELATMKAGGGVHCELIPGTFRPLANKDNDYLMDREAQRRKIHYSGIKGISIQDSSLQESMGFIADRTKENLVSTDNAIIMARMRLRKAAKALEAGKVPPGLDAAAQEVRSASFILPENSPEFKETAFAASQMKIGEPFVAV</sequence>
<dbReference type="Gene3D" id="2.102.10.10">
    <property type="entry name" value="Rieske [2Fe-2S] iron-sulphur domain"/>
    <property type="match status" value="1"/>
</dbReference>
<dbReference type="Pfam" id="PF19301">
    <property type="entry name" value="LigXa_C"/>
    <property type="match status" value="1"/>
</dbReference>
<evidence type="ECO:0000256" key="2">
    <source>
        <dbReference type="ARBA" id="ARBA00022723"/>
    </source>
</evidence>
<keyword evidence="2" id="KW-0479">Metal-binding</keyword>
<dbReference type="PANTHER" id="PTHR21266">
    <property type="entry name" value="IRON-SULFUR DOMAIN CONTAINING PROTEIN"/>
    <property type="match status" value="1"/>
</dbReference>
<dbReference type="GO" id="GO:0016491">
    <property type="term" value="F:oxidoreductase activity"/>
    <property type="evidence" value="ECO:0007669"/>
    <property type="project" value="UniProtKB-KW"/>
</dbReference>
<keyword evidence="5" id="KW-0411">Iron-sulfur</keyword>
<accession>A0A0B5DQF4</accession>
<dbReference type="SUPFAM" id="SSF50022">
    <property type="entry name" value="ISP domain"/>
    <property type="match status" value="1"/>
</dbReference>
<dbReference type="STRING" id="1208324.P73_1053"/>
<dbReference type="InterPro" id="IPR036922">
    <property type="entry name" value="Rieske_2Fe-2S_sf"/>
</dbReference>
<dbReference type="InterPro" id="IPR045623">
    <property type="entry name" value="LigXa_C"/>
</dbReference>
<gene>
    <name evidence="7" type="ORF">P73_1053</name>
</gene>
<dbReference type="Proteomes" id="UP000031521">
    <property type="component" value="Chromosome"/>
</dbReference>
<dbReference type="Pfam" id="PF00355">
    <property type="entry name" value="Rieske"/>
    <property type="match status" value="1"/>
</dbReference>
<dbReference type="InterPro" id="IPR050584">
    <property type="entry name" value="Cholesterol_7-desaturase"/>
</dbReference>
<dbReference type="GO" id="GO:0051537">
    <property type="term" value="F:2 iron, 2 sulfur cluster binding"/>
    <property type="evidence" value="ECO:0007669"/>
    <property type="project" value="UniProtKB-KW"/>
</dbReference>
<dbReference type="OrthoDB" id="9800776at2"/>
<dbReference type="PROSITE" id="PS00570">
    <property type="entry name" value="RING_HYDROXYL_ALPHA"/>
    <property type="match status" value="1"/>
</dbReference>
<organism evidence="7 8">
    <name type="scientific">Celeribacter indicus</name>
    <dbReference type="NCBI Taxonomy" id="1208324"/>
    <lineage>
        <taxon>Bacteria</taxon>
        <taxon>Pseudomonadati</taxon>
        <taxon>Pseudomonadota</taxon>
        <taxon>Alphaproteobacteria</taxon>
        <taxon>Rhodobacterales</taxon>
        <taxon>Roseobacteraceae</taxon>
        <taxon>Celeribacter</taxon>
    </lineage>
</organism>
<reference evidence="7 8" key="1">
    <citation type="journal article" date="2014" name="Int. J. Syst. Evol. Microbiol.">
        <title>Celeribacter indicus sp. nov., a polycyclic aromatic hydrocarbon-degrading bacterium from deep-sea sediment and reclassification of Huaishuia halophila as Celeribacter halophilus comb. nov.</title>
        <authorList>
            <person name="Lai Q."/>
            <person name="Cao J."/>
            <person name="Yuan J."/>
            <person name="Li F."/>
            <person name="Shao Z."/>
        </authorList>
    </citation>
    <scope>NUCLEOTIDE SEQUENCE [LARGE SCALE GENOMIC DNA]</scope>
    <source>
        <strain evidence="7">P73</strain>
    </source>
</reference>
<feature type="domain" description="Rieske" evidence="6">
    <location>
        <begin position="27"/>
        <end position="134"/>
    </location>
</feature>
<dbReference type="CDD" id="cd08878">
    <property type="entry name" value="RHO_alpha_C_DMO-like"/>
    <property type="match status" value="1"/>
</dbReference>
<evidence type="ECO:0000313" key="7">
    <source>
        <dbReference type="EMBL" id="AJE45768.1"/>
    </source>
</evidence>
<dbReference type="InterPro" id="IPR015881">
    <property type="entry name" value="ARHD_Rieske_2Fe_2S"/>
</dbReference>
<evidence type="ECO:0000256" key="5">
    <source>
        <dbReference type="ARBA" id="ARBA00023014"/>
    </source>
</evidence>
<evidence type="ECO:0000313" key="8">
    <source>
        <dbReference type="Proteomes" id="UP000031521"/>
    </source>
</evidence>
<dbReference type="RefSeq" id="WP_043868779.1">
    <property type="nucleotide sequence ID" value="NZ_CP004393.1"/>
</dbReference>
<dbReference type="GO" id="GO:0005506">
    <property type="term" value="F:iron ion binding"/>
    <property type="evidence" value="ECO:0007669"/>
    <property type="project" value="InterPro"/>
</dbReference>
<keyword evidence="4" id="KW-0408">Iron</keyword>
<evidence type="ECO:0000256" key="1">
    <source>
        <dbReference type="ARBA" id="ARBA00022714"/>
    </source>
</evidence>
<protein>
    <submittedName>
        <fullName evidence="7">Rieske (2Fe-2S) protein</fullName>
    </submittedName>
</protein>
<evidence type="ECO:0000259" key="6">
    <source>
        <dbReference type="PROSITE" id="PS51296"/>
    </source>
</evidence>
<dbReference type="CDD" id="cd03479">
    <property type="entry name" value="Rieske_RO_Alpha_PhDO_like"/>
    <property type="match status" value="1"/>
</dbReference>
<dbReference type="SUPFAM" id="SSF55961">
    <property type="entry name" value="Bet v1-like"/>
    <property type="match status" value="1"/>
</dbReference>
<keyword evidence="1" id="KW-0001">2Fe-2S</keyword>